<evidence type="ECO:0000256" key="8">
    <source>
        <dbReference type="ARBA" id="ARBA00023212"/>
    </source>
</evidence>
<dbReference type="PANTHER" id="PTHR46507">
    <property type="entry name" value="AFADIN- AND ALPHA-ACTININ-BINDING PROTEIN"/>
    <property type="match status" value="1"/>
</dbReference>
<feature type="non-terminal residue" evidence="11">
    <location>
        <position position="1"/>
    </location>
</feature>
<feature type="region of interest" description="Disordered" evidence="10">
    <location>
        <begin position="232"/>
        <end position="262"/>
    </location>
</feature>
<evidence type="ECO:0000256" key="1">
    <source>
        <dbReference type="ARBA" id="ARBA00004282"/>
    </source>
</evidence>
<dbReference type="PANTHER" id="PTHR46507:SF4">
    <property type="entry name" value="SSX FAMILY MEMBER 2 INTERACTING PROTEIN"/>
    <property type="match status" value="1"/>
</dbReference>
<gene>
    <name evidence="11" type="ORF">OTU49_006274</name>
</gene>
<keyword evidence="6" id="KW-0965">Cell junction</keyword>
<dbReference type="InterPro" id="IPR021622">
    <property type="entry name" value="Afadin/alpha-actinin-bd"/>
</dbReference>
<evidence type="ECO:0000256" key="10">
    <source>
        <dbReference type="SAM" id="MobiDB-lite"/>
    </source>
</evidence>
<comment type="similarity">
    <text evidence="3">Belongs to the ADIP family.</text>
</comment>
<feature type="non-terminal residue" evidence="11">
    <location>
        <position position="467"/>
    </location>
</feature>
<dbReference type="GO" id="GO:0036064">
    <property type="term" value="C:ciliary basal body"/>
    <property type="evidence" value="ECO:0007669"/>
    <property type="project" value="TreeGrafter"/>
</dbReference>
<organism evidence="11 12">
    <name type="scientific">Cherax quadricarinatus</name>
    <name type="common">Australian red claw crayfish</name>
    <dbReference type="NCBI Taxonomy" id="27406"/>
    <lineage>
        <taxon>Eukaryota</taxon>
        <taxon>Metazoa</taxon>
        <taxon>Ecdysozoa</taxon>
        <taxon>Arthropoda</taxon>
        <taxon>Crustacea</taxon>
        <taxon>Multicrustacea</taxon>
        <taxon>Malacostraca</taxon>
        <taxon>Eumalacostraca</taxon>
        <taxon>Eucarida</taxon>
        <taxon>Decapoda</taxon>
        <taxon>Pleocyemata</taxon>
        <taxon>Astacidea</taxon>
        <taxon>Parastacoidea</taxon>
        <taxon>Parastacidae</taxon>
        <taxon>Cherax</taxon>
    </lineage>
</organism>
<proteinExistence type="inferred from homology"/>
<dbReference type="GO" id="GO:0034451">
    <property type="term" value="C:centriolar satellite"/>
    <property type="evidence" value="ECO:0007669"/>
    <property type="project" value="TreeGrafter"/>
</dbReference>
<dbReference type="Proteomes" id="UP001445076">
    <property type="component" value="Unassembled WGS sequence"/>
</dbReference>
<comment type="caution">
    <text evidence="11">The sequence shown here is derived from an EMBL/GenBank/DDBJ whole genome shotgun (WGS) entry which is preliminary data.</text>
</comment>
<comment type="subcellular location">
    <subcellularLocation>
        <location evidence="1">Cell junction</location>
    </subcellularLocation>
    <subcellularLocation>
        <location evidence="2">Cytoplasm</location>
        <location evidence="2">Cytoskeleton</location>
        <location evidence="2">Microtubule organizing center</location>
        <location evidence="2">Centrosome</location>
    </subcellularLocation>
</comment>
<feature type="coiled-coil region" evidence="9">
    <location>
        <begin position="143"/>
        <end position="202"/>
    </location>
</feature>
<dbReference type="InterPro" id="IPR052300">
    <property type="entry name" value="Adhesion_Centrosome_assoc"/>
</dbReference>
<feature type="coiled-coil region" evidence="9">
    <location>
        <begin position="373"/>
        <end position="400"/>
    </location>
</feature>
<keyword evidence="7 9" id="KW-0175">Coiled coil</keyword>
<evidence type="ECO:0000256" key="3">
    <source>
        <dbReference type="ARBA" id="ARBA00009291"/>
    </source>
</evidence>
<feature type="coiled-coil region" evidence="9">
    <location>
        <begin position="433"/>
        <end position="460"/>
    </location>
</feature>
<keyword evidence="5" id="KW-0130">Cell adhesion</keyword>
<evidence type="ECO:0000256" key="5">
    <source>
        <dbReference type="ARBA" id="ARBA00022889"/>
    </source>
</evidence>
<dbReference type="GO" id="GO:0007155">
    <property type="term" value="P:cell adhesion"/>
    <property type="evidence" value="ECO:0007669"/>
    <property type="project" value="UniProtKB-KW"/>
</dbReference>
<evidence type="ECO:0000313" key="11">
    <source>
        <dbReference type="EMBL" id="KAK8733973.1"/>
    </source>
</evidence>
<evidence type="ECO:0000256" key="9">
    <source>
        <dbReference type="SAM" id="Coils"/>
    </source>
</evidence>
<dbReference type="GO" id="GO:0070161">
    <property type="term" value="C:anchoring junction"/>
    <property type="evidence" value="ECO:0007669"/>
    <property type="project" value="UniProtKB-SubCell"/>
</dbReference>
<evidence type="ECO:0000256" key="6">
    <source>
        <dbReference type="ARBA" id="ARBA00022949"/>
    </source>
</evidence>
<keyword evidence="12" id="KW-1185">Reference proteome</keyword>
<dbReference type="Pfam" id="PF11559">
    <property type="entry name" value="ADIP"/>
    <property type="match status" value="1"/>
</dbReference>
<protein>
    <submittedName>
        <fullName evidence="11">Uncharacterized protein</fullName>
    </submittedName>
</protein>
<dbReference type="EMBL" id="JARKIK010000052">
    <property type="protein sequence ID" value="KAK8733973.1"/>
    <property type="molecule type" value="Genomic_DNA"/>
</dbReference>
<evidence type="ECO:0000256" key="2">
    <source>
        <dbReference type="ARBA" id="ARBA00004300"/>
    </source>
</evidence>
<keyword evidence="8" id="KW-0206">Cytoskeleton</keyword>
<reference evidence="11 12" key="1">
    <citation type="journal article" date="2024" name="BMC Genomics">
        <title>Genome assembly of redclaw crayfish (Cherax quadricarinatus) provides insights into its immune adaptation and hypoxia tolerance.</title>
        <authorList>
            <person name="Liu Z."/>
            <person name="Zheng J."/>
            <person name="Li H."/>
            <person name="Fang K."/>
            <person name="Wang S."/>
            <person name="He J."/>
            <person name="Zhou D."/>
            <person name="Weng S."/>
            <person name="Chi M."/>
            <person name="Gu Z."/>
            <person name="He J."/>
            <person name="Li F."/>
            <person name="Wang M."/>
        </authorList>
    </citation>
    <scope>NUCLEOTIDE SEQUENCE [LARGE SCALE GENOMIC DNA]</scope>
    <source>
        <strain evidence="11">ZL_2023a</strain>
    </source>
</reference>
<name>A0AAW0X3I2_CHEQU</name>
<evidence type="ECO:0000256" key="4">
    <source>
        <dbReference type="ARBA" id="ARBA00022490"/>
    </source>
</evidence>
<dbReference type="GO" id="GO:0035735">
    <property type="term" value="P:intraciliary transport involved in cilium assembly"/>
    <property type="evidence" value="ECO:0007669"/>
    <property type="project" value="TreeGrafter"/>
</dbReference>
<keyword evidence="4" id="KW-0963">Cytoplasm</keyword>
<sequence length="467" mass="54114">QRRRCYSRRQESLTFIYFIYLSLINEVNELVQMGEKIRRGQLSFWVSLRDVSDTEASKLHRNSSALESLPYFCTTANLPSAVVYLSQELQGMGLGCPLIETGSQRVNLVALINTCWEVTQLYRASARDSNNLLDQRRRDIADLNHCQSNIKDLRGNVEEKERLVCDAQEKERQAVSVSKALASKLKAEKEEVRKLSSVLQQREVHHQHELRKKEIENNRLTERLHRLISGDRSSELRPPSMTVSSTLARTNRSRAKWKTEASNARHEEDLHRRILSQYEAWVGQLSAENDQLKTCLSSISTQMSKLISKYSKNENKLPTEGDMNSSMTSSILSTDSLDDPVYKLEFHAFRDQVQQTFDVHMKTIMQIFEEKCKKGSKDVEEHLKKEISELEKQLTITKDELSYYHLLLSKDEGAAAKEKDLSFLEDAKYVEERATLEKDRQELAKEKKLLHQERDKFTEAAIRLNRE</sequence>
<dbReference type="AlphaFoldDB" id="A0AAW0X3I2"/>
<evidence type="ECO:0000256" key="7">
    <source>
        <dbReference type="ARBA" id="ARBA00023054"/>
    </source>
</evidence>
<evidence type="ECO:0000313" key="12">
    <source>
        <dbReference type="Proteomes" id="UP001445076"/>
    </source>
</evidence>
<accession>A0AAW0X3I2</accession>
<feature type="compositionally biased region" description="Polar residues" evidence="10">
    <location>
        <begin position="241"/>
        <end position="250"/>
    </location>
</feature>